<organism evidence="3 4">
    <name type="scientific">Pseudonocardia kongjuensis</name>
    <dbReference type="NCBI Taxonomy" id="102227"/>
    <lineage>
        <taxon>Bacteria</taxon>
        <taxon>Bacillati</taxon>
        <taxon>Actinomycetota</taxon>
        <taxon>Actinomycetes</taxon>
        <taxon>Pseudonocardiales</taxon>
        <taxon>Pseudonocardiaceae</taxon>
        <taxon>Pseudonocardia</taxon>
    </lineage>
</organism>
<reference evidence="3 4" key="1">
    <citation type="journal article" date="2019" name="Int. J. Syst. Evol. Microbiol.">
        <title>The Global Catalogue of Microorganisms (GCM) 10K type strain sequencing project: providing services to taxonomists for standard genome sequencing and annotation.</title>
        <authorList>
            <consortium name="The Broad Institute Genomics Platform"/>
            <consortium name="The Broad Institute Genome Sequencing Center for Infectious Disease"/>
            <person name="Wu L."/>
            <person name="Ma J."/>
        </authorList>
    </citation>
    <scope>NUCLEOTIDE SEQUENCE [LARGE SCALE GENOMIC DNA]</scope>
    <source>
        <strain evidence="3 4">JCM 11896</strain>
    </source>
</reference>
<proteinExistence type="predicted"/>
<feature type="domain" description="GXWXG" evidence="1">
    <location>
        <begin position="28"/>
        <end position="83"/>
    </location>
</feature>
<evidence type="ECO:0000259" key="1">
    <source>
        <dbReference type="Pfam" id="PF14231"/>
    </source>
</evidence>
<name>A0ABN1Y2G4_9PSEU</name>
<dbReference type="InterPro" id="IPR025951">
    <property type="entry name" value="GXWXG_dom"/>
</dbReference>
<dbReference type="Gene3D" id="2.40.128.580">
    <property type="entry name" value="GXWXG domain"/>
    <property type="match status" value="1"/>
</dbReference>
<gene>
    <name evidence="3" type="ORF">GCM10009613_46940</name>
</gene>
<dbReference type="Pfam" id="PF14232">
    <property type="entry name" value="DUF4334"/>
    <property type="match status" value="1"/>
</dbReference>
<comment type="caution">
    <text evidence="3">The sequence shown here is derived from an EMBL/GenBank/DDBJ whole genome shotgun (WGS) entry which is preliminary data.</text>
</comment>
<sequence>MGASMTTVEPAETLRRLAHGATVGEALAFFDGLPAVEVPELFGSWRGGEVPTGNPMDGLLERFGWHGKRFDSADDVHPLVMDRPGGGQFSLHPGLVPLPALLPLLARRPGLVRHPALGRVARLLGPALGTRAPRARLRRTEYRGVVSATMCYDDLPIHDVFRRVDADTVLGAMDLRGLDAPFVFFLRRE</sequence>
<keyword evidence="4" id="KW-1185">Reference proteome</keyword>
<accession>A0ABN1Y2G4</accession>
<dbReference type="Pfam" id="PF14231">
    <property type="entry name" value="GXWXG"/>
    <property type="match status" value="1"/>
</dbReference>
<dbReference type="EMBL" id="BAAAJK010000033">
    <property type="protein sequence ID" value="GAA1396149.1"/>
    <property type="molecule type" value="Genomic_DNA"/>
</dbReference>
<protein>
    <submittedName>
        <fullName evidence="3">DUF4334 domain-containing protein</fullName>
    </submittedName>
</protein>
<evidence type="ECO:0000313" key="3">
    <source>
        <dbReference type="EMBL" id="GAA1396149.1"/>
    </source>
</evidence>
<feature type="domain" description="DUF4334" evidence="2">
    <location>
        <begin position="133"/>
        <end position="188"/>
    </location>
</feature>
<evidence type="ECO:0000259" key="2">
    <source>
        <dbReference type="Pfam" id="PF14232"/>
    </source>
</evidence>
<dbReference type="InterPro" id="IPR025568">
    <property type="entry name" value="DUF4334"/>
</dbReference>
<evidence type="ECO:0000313" key="4">
    <source>
        <dbReference type="Proteomes" id="UP001501414"/>
    </source>
</evidence>
<dbReference type="Proteomes" id="UP001501414">
    <property type="component" value="Unassembled WGS sequence"/>
</dbReference>